<dbReference type="Pfam" id="PF05929">
    <property type="entry name" value="Phage_GPO"/>
    <property type="match status" value="1"/>
</dbReference>
<evidence type="ECO:0008006" key="5">
    <source>
        <dbReference type="Google" id="ProtNLM"/>
    </source>
</evidence>
<evidence type="ECO:0000256" key="2">
    <source>
        <dbReference type="SAM" id="MobiDB-lite"/>
    </source>
</evidence>
<reference evidence="3 4" key="1">
    <citation type="submission" date="2018-06" db="EMBL/GenBank/DDBJ databases">
        <title>OYT1 Genome Sequencing.</title>
        <authorList>
            <person name="Kato S."/>
            <person name="Itoh T."/>
            <person name="Ohkuma M."/>
        </authorList>
    </citation>
    <scope>NUCLEOTIDE SEQUENCE [LARGE SCALE GENOMIC DNA]</scope>
    <source>
        <strain evidence="3 4">OYT1</strain>
    </source>
</reference>
<dbReference type="OrthoDB" id="5625143at2"/>
<feature type="region of interest" description="Disordered" evidence="2">
    <location>
        <begin position="246"/>
        <end position="270"/>
    </location>
</feature>
<feature type="coiled-coil region" evidence="1">
    <location>
        <begin position="211"/>
        <end position="238"/>
    </location>
</feature>
<evidence type="ECO:0000313" key="4">
    <source>
        <dbReference type="Proteomes" id="UP000033070"/>
    </source>
</evidence>
<protein>
    <recommendedName>
        <fullName evidence="5">Capsid scaffolding protein</fullName>
    </recommendedName>
</protein>
<organism evidence="3 4">
    <name type="scientific">Ferriphaselus amnicola</name>
    <dbReference type="NCBI Taxonomy" id="1188319"/>
    <lineage>
        <taxon>Bacteria</taxon>
        <taxon>Pseudomonadati</taxon>
        <taxon>Pseudomonadota</taxon>
        <taxon>Betaproteobacteria</taxon>
        <taxon>Nitrosomonadales</taxon>
        <taxon>Gallionellaceae</taxon>
        <taxon>Ferriphaselus</taxon>
    </lineage>
</organism>
<sequence>MPISKPFAIATEGPTVDGRNISRDWISQMAKNYDPKSYTAVANLEHYLSMMPDSVFSAHGKVVSLSTQETELMGEKKLQLMAVVDASEYVVSLQKAGKKLFASVEIANNFLNKGMAYLTGLAFTDNPASIGTESMKFSAKPENIYSFSNEINIEFEADATAPILGESLLAKVKELLNFKSKKDEDRFADVGAAVEAIATSQRDLLDKYTELAGLSAELATANETITALQQQVEKDRAEFTAFKEKLDITPNGTGNRPAASGGDGLNKTDC</sequence>
<dbReference type="KEGG" id="fam:OYT1_ch1578"/>
<dbReference type="EMBL" id="AP018738">
    <property type="protein sequence ID" value="BBE51125.1"/>
    <property type="molecule type" value="Genomic_DNA"/>
</dbReference>
<evidence type="ECO:0000256" key="1">
    <source>
        <dbReference type="SAM" id="Coils"/>
    </source>
</evidence>
<dbReference type="Proteomes" id="UP000033070">
    <property type="component" value="Chromosome"/>
</dbReference>
<dbReference type="InterPro" id="IPR009228">
    <property type="entry name" value="Capsid_scaffold_GpO"/>
</dbReference>
<dbReference type="RefSeq" id="WP_062627533.1">
    <property type="nucleotide sequence ID" value="NZ_AP018738.1"/>
</dbReference>
<name>A0A2Z6GD55_9PROT</name>
<proteinExistence type="predicted"/>
<dbReference type="AlphaFoldDB" id="A0A2Z6GD55"/>
<evidence type="ECO:0000313" key="3">
    <source>
        <dbReference type="EMBL" id="BBE51125.1"/>
    </source>
</evidence>
<keyword evidence="1" id="KW-0175">Coiled coil</keyword>
<dbReference type="STRING" id="1188319.OYT1_02428"/>
<keyword evidence="4" id="KW-1185">Reference proteome</keyword>
<accession>A0A2Z6GD55</accession>
<gene>
    <name evidence="3" type="ORF">OYT1_ch1578</name>
</gene>